<dbReference type="InterPro" id="IPR043129">
    <property type="entry name" value="ATPase_NBD"/>
</dbReference>
<dbReference type="GO" id="GO:0140662">
    <property type="term" value="F:ATP-dependent protein folding chaperone"/>
    <property type="evidence" value="ECO:0007669"/>
    <property type="project" value="InterPro"/>
</dbReference>
<dbReference type="InterPro" id="IPR013126">
    <property type="entry name" value="Hsp_70_fam"/>
</dbReference>
<dbReference type="FunFam" id="3.90.640.10:FF:000003">
    <property type="entry name" value="Molecular chaperone DnaK"/>
    <property type="match status" value="1"/>
</dbReference>
<dbReference type="STRING" id="42155.A0A0R3Q9W6"/>
<dbReference type="Proteomes" id="UP000280834">
    <property type="component" value="Unassembled WGS sequence"/>
</dbReference>
<gene>
    <name evidence="4" type="ORF">BTMF_LOCUS2448</name>
</gene>
<dbReference type="Gene3D" id="3.90.640.10">
    <property type="entry name" value="Actin, Chain A, domain 4"/>
    <property type="match status" value="1"/>
</dbReference>
<evidence type="ECO:0000313" key="6">
    <source>
        <dbReference type="WBParaSite" id="BTMF_0000312701-mRNA-1"/>
    </source>
</evidence>
<reference evidence="6" key="1">
    <citation type="submission" date="2017-02" db="UniProtKB">
        <authorList>
            <consortium name="WormBaseParasite"/>
        </authorList>
    </citation>
    <scope>IDENTIFICATION</scope>
</reference>
<name>A0A0R3Q9W6_9BILA</name>
<dbReference type="EMBL" id="UZAG01002018">
    <property type="protein sequence ID" value="VDO12589.1"/>
    <property type="molecule type" value="Genomic_DNA"/>
</dbReference>
<evidence type="ECO:0000256" key="1">
    <source>
        <dbReference type="ARBA" id="ARBA00007381"/>
    </source>
</evidence>
<organism evidence="6">
    <name type="scientific">Brugia timori</name>
    <dbReference type="NCBI Taxonomy" id="42155"/>
    <lineage>
        <taxon>Eukaryota</taxon>
        <taxon>Metazoa</taxon>
        <taxon>Ecdysozoa</taxon>
        <taxon>Nematoda</taxon>
        <taxon>Chromadorea</taxon>
        <taxon>Rhabditida</taxon>
        <taxon>Spirurina</taxon>
        <taxon>Spiruromorpha</taxon>
        <taxon>Filarioidea</taxon>
        <taxon>Onchocercidae</taxon>
        <taxon>Brugia</taxon>
    </lineage>
</organism>
<reference evidence="4 5" key="2">
    <citation type="submission" date="2018-11" db="EMBL/GenBank/DDBJ databases">
        <authorList>
            <consortium name="Pathogen Informatics"/>
        </authorList>
    </citation>
    <scope>NUCLEOTIDE SEQUENCE [LARGE SCALE GENOMIC DNA]</scope>
</reference>
<proteinExistence type="inferred from homology"/>
<dbReference type="WBParaSite" id="BTMF_0000312701-mRNA-1">
    <property type="protein sequence ID" value="BTMF_0000312701-mRNA-1"/>
    <property type="gene ID" value="BTMF_0000312701"/>
</dbReference>
<keyword evidence="3" id="KW-0067">ATP-binding</keyword>
<keyword evidence="5" id="KW-1185">Reference proteome</keyword>
<protein>
    <submittedName>
        <fullName evidence="6">Hsp70 family protein</fullName>
    </submittedName>
</protein>
<dbReference type="Gene3D" id="3.30.420.40">
    <property type="match status" value="2"/>
</dbReference>
<evidence type="ECO:0000256" key="2">
    <source>
        <dbReference type="ARBA" id="ARBA00022741"/>
    </source>
</evidence>
<comment type="similarity">
    <text evidence="1">Belongs to the heat shock protein 70 family.</text>
</comment>
<evidence type="ECO:0000256" key="3">
    <source>
        <dbReference type="ARBA" id="ARBA00022840"/>
    </source>
</evidence>
<sequence>MSIVSGNRCIPILEDGVPHPSVVAYRGGTCVVGAAAKRELINAQTGVTGHIVKSPKTLLGKHSVTVDGHTYSPQAVVKDVVAHVIAHARNQRVGKQSGSSFDRAVVTIPVDMNGERRRELREACRMAGLNIYQFVHEPLAALYGHLRTRQDYADEFARLNRQLVLVFDWGGGTLDLTLCRIVDGMLVQVRNHGSSDVGGDIIDDMVANEVERRVLAARGIHGSVTRQVGALARLRAKAEEAKIRLSSVDEHYIGVLDYFADGVGDVDLEYRLTREELESIVKPKINSGVGRIEALLGEAHIDPSE</sequence>
<keyword evidence="2" id="KW-0547">Nucleotide-binding</keyword>
<dbReference type="Pfam" id="PF00012">
    <property type="entry name" value="HSP70"/>
    <property type="match status" value="1"/>
</dbReference>
<dbReference type="SUPFAM" id="SSF53067">
    <property type="entry name" value="Actin-like ATPase domain"/>
    <property type="match status" value="2"/>
</dbReference>
<dbReference type="PANTHER" id="PTHR19375">
    <property type="entry name" value="HEAT SHOCK PROTEIN 70KDA"/>
    <property type="match status" value="1"/>
</dbReference>
<evidence type="ECO:0000313" key="5">
    <source>
        <dbReference type="Proteomes" id="UP000280834"/>
    </source>
</evidence>
<accession>A0A0R3Q9W6</accession>
<dbReference type="AlphaFoldDB" id="A0A0R3Q9W6"/>
<dbReference type="GO" id="GO:0005524">
    <property type="term" value="F:ATP binding"/>
    <property type="evidence" value="ECO:0007669"/>
    <property type="project" value="UniProtKB-KW"/>
</dbReference>
<evidence type="ECO:0000313" key="4">
    <source>
        <dbReference type="EMBL" id="VDO12589.1"/>
    </source>
</evidence>